<dbReference type="InterPro" id="IPR015421">
    <property type="entry name" value="PyrdxlP-dep_Trfase_major"/>
</dbReference>
<dbReference type="InterPro" id="IPR004838">
    <property type="entry name" value="NHTrfase_class1_PyrdxlP-BS"/>
</dbReference>
<keyword evidence="10" id="KW-1185">Reference proteome</keyword>
<organism evidence="9">
    <name type="scientific">Medioppia subpectinata</name>
    <dbReference type="NCBI Taxonomy" id="1979941"/>
    <lineage>
        <taxon>Eukaryota</taxon>
        <taxon>Metazoa</taxon>
        <taxon>Ecdysozoa</taxon>
        <taxon>Arthropoda</taxon>
        <taxon>Chelicerata</taxon>
        <taxon>Arachnida</taxon>
        <taxon>Acari</taxon>
        <taxon>Acariformes</taxon>
        <taxon>Sarcoptiformes</taxon>
        <taxon>Oribatida</taxon>
        <taxon>Brachypylina</taxon>
        <taxon>Oppioidea</taxon>
        <taxon>Oppiidae</taxon>
        <taxon>Medioppia</taxon>
    </lineage>
</organism>
<dbReference type="NCBIfam" id="NF006719">
    <property type="entry name" value="PRK09257.1"/>
    <property type="match status" value="1"/>
</dbReference>
<dbReference type="EMBL" id="OC872346">
    <property type="protein sequence ID" value="CAD7635833.1"/>
    <property type="molecule type" value="Genomic_DNA"/>
</dbReference>
<comment type="catalytic activity">
    <reaction evidence="7">
        <text>L-aspartate + 2-oxoglutarate = oxaloacetate + L-glutamate</text>
        <dbReference type="Rhea" id="RHEA:21824"/>
        <dbReference type="ChEBI" id="CHEBI:16452"/>
        <dbReference type="ChEBI" id="CHEBI:16810"/>
        <dbReference type="ChEBI" id="CHEBI:29985"/>
        <dbReference type="ChEBI" id="CHEBI:29991"/>
        <dbReference type="EC" id="2.6.1.1"/>
    </reaction>
</comment>
<comment type="subunit">
    <text evidence="3 7">Homodimer.</text>
</comment>
<evidence type="ECO:0000256" key="5">
    <source>
        <dbReference type="ARBA" id="ARBA00022679"/>
    </source>
</evidence>
<dbReference type="SUPFAM" id="SSF53383">
    <property type="entry name" value="PLP-dependent transferases"/>
    <property type="match status" value="1"/>
</dbReference>
<proteinExistence type="inferred from homology"/>
<evidence type="ECO:0000256" key="4">
    <source>
        <dbReference type="ARBA" id="ARBA00022576"/>
    </source>
</evidence>
<dbReference type="InterPro" id="IPR000796">
    <property type="entry name" value="Asp_trans"/>
</dbReference>
<dbReference type="Pfam" id="PF00155">
    <property type="entry name" value="Aminotran_1_2"/>
    <property type="match status" value="1"/>
</dbReference>
<evidence type="ECO:0000256" key="3">
    <source>
        <dbReference type="ARBA" id="ARBA00011738"/>
    </source>
</evidence>
<evidence type="ECO:0000313" key="9">
    <source>
        <dbReference type="EMBL" id="CAD7635833.1"/>
    </source>
</evidence>
<dbReference type="EMBL" id="CAJPIZ010017771">
    <property type="protein sequence ID" value="CAG2116263.1"/>
    <property type="molecule type" value="Genomic_DNA"/>
</dbReference>
<dbReference type="InterPro" id="IPR015424">
    <property type="entry name" value="PyrdxlP-dep_Trfase"/>
</dbReference>
<evidence type="ECO:0000313" key="10">
    <source>
        <dbReference type="Proteomes" id="UP000759131"/>
    </source>
</evidence>
<reference evidence="9" key="1">
    <citation type="submission" date="2020-11" db="EMBL/GenBank/DDBJ databases">
        <authorList>
            <person name="Tran Van P."/>
        </authorList>
    </citation>
    <scope>NUCLEOTIDE SEQUENCE</scope>
</reference>
<keyword evidence="4 7" id="KW-0032">Aminotransferase</keyword>
<comment type="similarity">
    <text evidence="2">Belongs to the class-I pyridoxal-phosphate-dependent aminotransferase family.</text>
</comment>
<dbReference type="GO" id="GO:0030170">
    <property type="term" value="F:pyridoxal phosphate binding"/>
    <property type="evidence" value="ECO:0007669"/>
    <property type="project" value="InterPro"/>
</dbReference>
<dbReference type="AlphaFoldDB" id="A0A7R9L8N3"/>
<evidence type="ECO:0000259" key="8">
    <source>
        <dbReference type="Pfam" id="PF00155"/>
    </source>
</evidence>
<dbReference type="FunFam" id="3.40.640.10:FF:000066">
    <property type="entry name" value="Aspartate aminotransferase"/>
    <property type="match status" value="1"/>
</dbReference>
<accession>A0A7R9L8N3</accession>
<gene>
    <name evidence="9" type="ORF">OSB1V03_LOCUS16224</name>
</gene>
<dbReference type="GO" id="GO:0006532">
    <property type="term" value="P:aspartate biosynthetic process"/>
    <property type="evidence" value="ECO:0007669"/>
    <property type="project" value="TreeGrafter"/>
</dbReference>
<dbReference type="InterPro" id="IPR004839">
    <property type="entry name" value="Aminotransferase_I/II_large"/>
</dbReference>
<feature type="domain" description="Aminotransferase class I/classII large" evidence="8">
    <location>
        <begin position="7"/>
        <end position="337"/>
    </location>
</feature>
<dbReference type="Proteomes" id="UP000759131">
    <property type="component" value="Unassembled WGS sequence"/>
</dbReference>
<comment type="cofactor">
    <cofactor evidence="1">
        <name>pyridoxal 5'-phosphate</name>
        <dbReference type="ChEBI" id="CHEBI:597326"/>
    </cofactor>
</comment>
<dbReference type="Gene3D" id="3.90.1150.10">
    <property type="entry name" value="Aspartate Aminotransferase, domain 1"/>
    <property type="match status" value="1"/>
</dbReference>
<evidence type="ECO:0000256" key="1">
    <source>
        <dbReference type="ARBA" id="ARBA00001933"/>
    </source>
</evidence>
<dbReference type="OrthoDB" id="6752799at2759"/>
<dbReference type="CDD" id="cd00609">
    <property type="entry name" value="AAT_like"/>
    <property type="match status" value="1"/>
</dbReference>
<keyword evidence="6" id="KW-0663">Pyridoxal phosphate</keyword>
<evidence type="ECO:0000256" key="2">
    <source>
        <dbReference type="ARBA" id="ARBA00007441"/>
    </source>
</evidence>
<dbReference type="GO" id="GO:0005829">
    <property type="term" value="C:cytosol"/>
    <property type="evidence" value="ECO:0007669"/>
    <property type="project" value="TreeGrafter"/>
</dbReference>
<dbReference type="InterPro" id="IPR015422">
    <property type="entry name" value="PyrdxlP-dep_Trfase_small"/>
</dbReference>
<dbReference type="PROSITE" id="PS00105">
    <property type="entry name" value="AA_TRANSFER_CLASS_1"/>
    <property type="match status" value="1"/>
</dbReference>
<dbReference type="Gene3D" id="3.40.640.10">
    <property type="entry name" value="Type I PLP-dependent aspartate aminotransferase-like (Major domain)"/>
    <property type="match status" value="1"/>
</dbReference>
<dbReference type="PRINTS" id="PR00799">
    <property type="entry name" value="TRANSAMINASE"/>
</dbReference>
<evidence type="ECO:0000256" key="6">
    <source>
        <dbReference type="ARBA" id="ARBA00022898"/>
    </source>
</evidence>
<name>A0A7R9L8N3_9ACAR</name>
<keyword evidence="5 7" id="KW-0808">Transferase</keyword>
<dbReference type="GO" id="GO:0004069">
    <property type="term" value="F:L-aspartate:2-oxoglutarate aminotransferase activity"/>
    <property type="evidence" value="ECO:0007669"/>
    <property type="project" value="UniProtKB-EC"/>
</dbReference>
<comment type="miscellaneous">
    <text evidence="7">In eukaryotes there are cytoplasmic, mitochondrial and chloroplastic isozymes.</text>
</comment>
<sequence>MATDLHHEYLSQLGDQSFTRAATKLLLGADSPAIAEKRTMGVQTLSGTGALKIGADFLRESLGVDTIYISDPSYLNHKLLFSRAGYNVQYYRYYDNARRQLDIDGLLADLGQVPPKSVVLLHACAHNPTGMDPTDSQWALIADVMAERRLFPYFDCAYQGFASGDTDTDARAVRMFANRGFELICAQSFAKNFGLYNERIGNLTIVLSHTRPIDNIYSLLLPIVRGQYSSPPAHGSRIVAAILNDKQLYTEWEGCVKIMASRMRQMREQLRQHLEALETPGDWSHITRQIGMFSYTGLTERQVTHLRDSYHIYMLSDGRLSLCGLNTKNVKYVAKAISEAVFKF</sequence>
<feature type="non-terminal residue" evidence="9">
    <location>
        <position position="1"/>
    </location>
</feature>
<dbReference type="PANTHER" id="PTHR11879:SF55">
    <property type="entry name" value="GLUTAMATE OXALOACETATE TRANSAMINASE 1, ISOFORM B"/>
    <property type="match status" value="1"/>
</dbReference>
<dbReference type="PANTHER" id="PTHR11879">
    <property type="entry name" value="ASPARTATE AMINOTRANSFERASE"/>
    <property type="match status" value="1"/>
</dbReference>
<protein>
    <recommendedName>
        <fullName evidence="7">Aspartate aminotransferase</fullName>
        <ecNumber evidence="7">2.6.1.1</ecNumber>
    </recommendedName>
</protein>
<evidence type="ECO:0000256" key="7">
    <source>
        <dbReference type="RuleBase" id="RU000480"/>
    </source>
</evidence>
<dbReference type="EC" id="2.6.1.1" evidence="7"/>